<dbReference type="PATRIC" id="fig|1579979.3.peg.312"/>
<dbReference type="SMART" id="SM01160">
    <property type="entry name" value="DUF1751"/>
    <property type="match status" value="1"/>
</dbReference>
<gene>
    <name evidence="6" type="ORF">WM2015_308</name>
</gene>
<dbReference type="PANTHER" id="PTHR43066">
    <property type="entry name" value="RHOMBOID-RELATED PROTEIN"/>
    <property type="match status" value="1"/>
</dbReference>
<evidence type="ECO:0000256" key="2">
    <source>
        <dbReference type="ARBA" id="ARBA00022692"/>
    </source>
</evidence>
<dbReference type="KEGG" id="wma:WM2015_308"/>
<feature type="domain" description="Peptidase S54 rhomboid" evidence="5">
    <location>
        <begin position="51"/>
        <end position="193"/>
    </location>
</feature>
<dbReference type="SUPFAM" id="SSF144091">
    <property type="entry name" value="Rhomboid-like"/>
    <property type="match status" value="1"/>
</dbReference>
<dbReference type="Proteomes" id="UP000066624">
    <property type="component" value="Chromosome"/>
</dbReference>
<dbReference type="STRING" id="1579979.WM2015_308"/>
<evidence type="ECO:0000313" key="7">
    <source>
        <dbReference type="Proteomes" id="UP000066624"/>
    </source>
</evidence>
<keyword evidence="7" id="KW-1185">Reference proteome</keyword>
<dbReference type="InterPro" id="IPR022764">
    <property type="entry name" value="Peptidase_S54_rhomboid_dom"/>
</dbReference>
<accession>A0A0K0XSK7</accession>
<keyword evidence="3" id="KW-1133">Transmembrane helix</keyword>
<proteinExistence type="predicted"/>
<evidence type="ECO:0000256" key="3">
    <source>
        <dbReference type="ARBA" id="ARBA00022989"/>
    </source>
</evidence>
<evidence type="ECO:0000259" key="5">
    <source>
        <dbReference type="Pfam" id="PF01694"/>
    </source>
</evidence>
<dbReference type="GO" id="GO:0016020">
    <property type="term" value="C:membrane"/>
    <property type="evidence" value="ECO:0007669"/>
    <property type="project" value="UniProtKB-SubCell"/>
</dbReference>
<dbReference type="InterPro" id="IPR035952">
    <property type="entry name" value="Rhomboid-like_sf"/>
</dbReference>
<keyword evidence="2" id="KW-0812">Transmembrane</keyword>
<dbReference type="AlphaFoldDB" id="A0A0K0XSK7"/>
<sequence>MNAALPGRNGPPVAFILIGITVLAYFLEMANVGPVIMNFALWPVSHPYFMPWQLVSYGFLHGGLGHLFFNMFALYMFGLPIERAWGTRRFLIFYFVCMVGAGLVQLLVTALTGEVYHTIGASGAVFGLLLAFGMMYPNSMIMLLIPPIPMKAKYFVIIYGALTLFFGMTGTMSGVAHFAHLGGMLFGLGLILYWGRQDYHRRRRF</sequence>
<dbReference type="Pfam" id="PF01694">
    <property type="entry name" value="Rhomboid"/>
    <property type="match status" value="1"/>
</dbReference>
<dbReference type="OrthoDB" id="9814037at2"/>
<protein>
    <submittedName>
        <fullName evidence="6">Rhomboid family protein</fullName>
    </submittedName>
</protein>
<evidence type="ECO:0000256" key="4">
    <source>
        <dbReference type="ARBA" id="ARBA00023136"/>
    </source>
</evidence>
<dbReference type="RefSeq" id="WP_049724381.1">
    <property type="nucleotide sequence ID" value="NZ_CP012154.1"/>
</dbReference>
<dbReference type="EMBL" id="CP012154">
    <property type="protein sequence ID" value="AKS40694.1"/>
    <property type="molecule type" value="Genomic_DNA"/>
</dbReference>
<evidence type="ECO:0000313" key="6">
    <source>
        <dbReference type="EMBL" id="AKS40694.1"/>
    </source>
</evidence>
<keyword evidence="4" id="KW-0472">Membrane</keyword>
<organism evidence="6 7">
    <name type="scientific">Wenzhouxiangella marina</name>
    <dbReference type="NCBI Taxonomy" id="1579979"/>
    <lineage>
        <taxon>Bacteria</taxon>
        <taxon>Pseudomonadati</taxon>
        <taxon>Pseudomonadota</taxon>
        <taxon>Gammaproteobacteria</taxon>
        <taxon>Chromatiales</taxon>
        <taxon>Wenzhouxiangellaceae</taxon>
        <taxon>Wenzhouxiangella</taxon>
    </lineage>
</organism>
<comment type="subcellular location">
    <subcellularLocation>
        <location evidence="1">Membrane</location>
        <topology evidence="1">Multi-pass membrane protein</topology>
    </subcellularLocation>
</comment>
<evidence type="ECO:0000256" key="1">
    <source>
        <dbReference type="ARBA" id="ARBA00004141"/>
    </source>
</evidence>
<name>A0A0K0XSK7_9GAMM</name>
<dbReference type="Gene3D" id="1.20.1540.10">
    <property type="entry name" value="Rhomboid-like"/>
    <property type="match status" value="1"/>
</dbReference>
<dbReference type="GO" id="GO:0004252">
    <property type="term" value="F:serine-type endopeptidase activity"/>
    <property type="evidence" value="ECO:0007669"/>
    <property type="project" value="InterPro"/>
</dbReference>
<reference evidence="6 7" key="1">
    <citation type="submission" date="2015-07" db="EMBL/GenBank/DDBJ databases">
        <authorList>
            <person name="Noorani M."/>
        </authorList>
    </citation>
    <scope>NUCLEOTIDE SEQUENCE [LARGE SCALE GENOMIC DNA]</scope>
    <source>
        <strain evidence="6 7">KCTC 42284</strain>
    </source>
</reference>
<dbReference type="PANTHER" id="PTHR43066:SF11">
    <property type="entry name" value="PEPTIDASE S54 RHOMBOID DOMAIN-CONTAINING PROTEIN"/>
    <property type="match status" value="1"/>
</dbReference>